<evidence type="ECO:0000256" key="11">
    <source>
        <dbReference type="ARBA" id="ARBA00022786"/>
    </source>
</evidence>
<dbReference type="InterPro" id="IPR001841">
    <property type="entry name" value="Znf_RING"/>
</dbReference>
<keyword evidence="10 15" id="KW-0863">Zinc-finger</keyword>
<feature type="transmembrane region" description="Helical" evidence="17">
    <location>
        <begin position="112"/>
        <end position="132"/>
    </location>
</feature>
<dbReference type="GO" id="GO:0061630">
    <property type="term" value="F:ubiquitin protein ligase activity"/>
    <property type="evidence" value="ECO:0007669"/>
    <property type="project" value="UniProtKB-EC"/>
</dbReference>
<proteinExistence type="predicted"/>
<dbReference type="Ensembl" id="ENSEBUT00000023283.1">
    <property type="protein sequence ID" value="ENSEBUP00000022706.1"/>
    <property type="gene ID" value="ENSEBUG00000013987.1"/>
</dbReference>
<keyword evidence="13 17" id="KW-1133">Transmembrane helix</keyword>
<accession>A0A8C4QZ01</accession>
<dbReference type="InterPro" id="IPR011016">
    <property type="entry name" value="Znf_RING-CH"/>
</dbReference>
<reference evidence="20" key="1">
    <citation type="submission" date="2025-05" db="UniProtKB">
        <authorList>
            <consortium name="Ensembl"/>
        </authorList>
    </citation>
    <scope>IDENTIFICATION</scope>
</reference>
<dbReference type="CDD" id="cd16699">
    <property type="entry name" value="RING_CH-C4HC3_MARCH2-like"/>
    <property type="match status" value="1"/>
</dbReference>
<dbReference type="PANTHER" id="PTHR46065">
    <property type="entry name" value="E3 UBIQUITIN-PROTEIN LIGASE MARCH 2/3 FAMILY MEMBER"/>
    <property type="match status" value="1"/>
</dbReference>
<evidence type="ECO:0000313" key="21">
    <source>
        <dbReference type="Proteomes" id="UP000694388"/>
    </source>
</evidence>
<evidence type="ECO:0000256" key="13">
    <source>
        <dbReference type="ARBA" id="ARBA00022989"/>
    </source>
</evidence>
<evidence type="ECO:0000256" key="9">
    <source>
        <dbReference type="ARBA" id="ARBA00022753"/>
    </source>
</evidence>
<dbReference type="Proteomes" id="UP000694388">
    <property type="component" value="Unplaced"/>
</dbReference>
<dbReference type="InterPro" id="IPR013083">
    <property type="entry name" value="Znf_RING/FYVE/PHD"/>
</dbReference>
<evidence type="ECO:0000256" key="3">
    <source>
        <dbReference type="ARBA" id="ARBA00004906"/>
    </source>
</evidence>
<keyword evidence="6" id="KW-0808">Transferase</keyword>
<keyword evidence="9" id="KW-0967">Endosome</keyword>
<evidence type="ECO:0000256" key="2">
    <source>
        <dbReference type="ARBA" id="ARBA00004337"/>
    </source>
</evidence>
<keyword evidence="8" id="KW-0479">Metal-binding</keyword>
<evidence type="ECO:0000256" key="12">
    <source>
        <dbReference type="ARBA" id="ARBA00022833"/>
    </source>
</evidence>
<evidence type="ECO:0000256" key="6">
    <source>
        <dbReference type="ARBA" id="ARBA00022679"/>
    </source>
</evidence>
<keyword evidence="7 17" id="KW-0812">Transmembrane</keyword>
<evidence type="ECO:0000256" key="1">
    <source>
        <dbReference type="ARBA" id="ARBA00000900"/>
    </source>
</evidence>
<evidence type="ECO:0000259" key="18">
    <source>
        <dbReference type="PROSITE" id="PS50089"/>
    </source>
</evidence>
<evidence type="ECO:0000256" key="14">
    <source>
        <dbReference type="ARBA" id="ARBA00023136"/>
    </source>
</evidence>
<keyword evidence="11" id="KW-0833">Ubl conjugation pathway</keyword>
<evidence type="ECO:0000256" key="8">
    <source>
        <dbReference type="ARBA" id="ARBA00022723"/>
    </source>
</evidence>
<evidence type="ECO:0000259" key="19">
    <source>
        <dbReference type="PROSITE" id="PS51292"/>
    </source>
</evidence>
<dbReference type="Ensembl" id="ENSEBUT00000023271.1">
    <property type="protein sequence ID" value="ENSEBUP00000022695.1"/>
    <property type="gene ID" value="ENSEBUG00000013987.1"/>
</dbReference>
<name>A0A8C4QZ01_EPTBU</name>
<evidence type="ECO:0000256" key="16">
    <source>
        <dbReference type="SAM" id="MobiDB-lite"/>
    </source>
</evidence>
<dbReference type="PANTHER" id="PTHR46065:SF1">
    <property type="entry name" value="E3 UBIQUITIN-PROTEIN LIGASE MARCH3-LIKE"/>
    <property type="match status" value="1"/>
</dbReference>
<dbReference type="SMART" id="SM00744">
    <property type="entry name" value="RINGv"/>
    <property type="match status" value="1"/>
</dbReference>
<dbReference type="PROSITE" id="PS51292">
    <property type="entry name" value="ZF_RING_CH"/>
    <property type="match status" value="1"/>
</dbReference>
<dbReference type="GO" id="GO:0016567">
    <property type="term" value="P:protein ubiquitination"/>
    <property type="evidence" value="ECO:0007669"/>
    <property type="project" value="TreeGrafter"/>
</dbReference>
<keyword evidence="5" id="KW-0254">Endocytosis</keyword>
<keyword evidence="14 17" id="KW-0472">Membrane</keyword>
<protein>
    <recommendedName>
        <fullName evidence="4">RING-type E3 ubiquitin transferase</fullName>
        <ecNumber evidence="4">2.3.2.27</ecNumber>
    </recommendedName>
</protein>
<comment type="subcellular location">
    <subcellularLocation>
        <location evidence="2">Endosome membrane</location>
        <topology evidence="2">Multi-pass membrane protein</topology>
    </subcellularLocation>
</comment>
<evidence type="ECO:0000256" key="17">
    <source>
        <dbReference type="SAM" id="Phobius"/>
    </source>
</evidence>
<evidence type="ECO:0000256" key="4">
    <source>
        <dbReference type="ARBA" id="ARBA00012483"/>
    </source>
</evidence>
<dbReference type="GO" id="GO:0006897">
    <property type="term" value="P:endocytosis"/>
    <property type="evidence" value="ECO:0007669"/>
    <property type="project" value="UniProtKB-KW"/>
</dbReference>
<sequence length="223" mass="24656">MFAPEEKPTSWDNDGCHHTSAVLLAAGGTGVTDIPFCRICHEGPGPTAEMLSPCECTGTLGSVHRACLEHWLAASNTSSCELCHFQFVVERKPQPFSQWLRNPSPKQERRTLLSDTLCFLFITPLAGISGWLCLRGAADHLEAGNRSQLEAAGLIGLTVALLTIYLFWTAVSVRYHIRLYQEWRKTHHRVKLLVARTSGPVPCRNPLLGPRRASKEPSSETIV</sequence>
<feature type="domain" description="RING-type" evidence="18">
    <location>
        <begin position="37"/>
        <end position="84"/>
    </location>
</feature>
<evidence type="ECO:0000256" key="5">
    <source>
        <dbReference type="ARBA" id="ARBA00022583"/>
    </source>
</evidence>
<dbReference type="EC" id="2.3.2.27" evidence="4"/>
<dbReference type="SUPFAM" id="SSF57850">
    <property type="entry name" value="RING/U-box"/>
    <property type="match status" value="1"/>
</dbReference>
<dbReference type="GO" id="GO:0008270">
    <property type="term" value="F:zinc ion binding"/>
    <property type="evidence" value="ECO:0007669"/>
    <property type="project" value="UniProtKB-KW"/>
</dbReference>
<dbReference type="Gene3D" id="3.30.40.10">
    <property type="entry name" value="Zinc/RING finger domain, C3HC4 (zinc finger)"/>
    <property type="match status" value="1"/>
</dbReference>
<dbReference type="OMA" id="HITHRYH"/>
<feature type="compositionally biased region" description="Basic and acidic residues" evidence="16">
    <location>
        <begin position="213"/>
        <end position="223"/>
    </location>
</feature>
<dbReference type="FunFam" id="3.30.40.10:FF:000119">
    <property type="entry name" value="E3 ubiquitin-protein ligase MARCH2"/>
    <property type="match status" value="1"/>
</dbReference>
<keyword evidence="21" id="KW-1185">Reference proteome</keyword>
<dbReference type="GO" id="GO:0010008">
    <property type="term" value="C:endosome membrane"/>
    <property type="evidence" value="ECO:0007669"/>
    <property type="project" value="UniProtKB-SubCell"/>
</dbReference>
<feature type="domain" description="RING-CH-type" evidence="19">
    <location>
        <begin position="29"/>
        <end position="90"/>
    </location>
</feature>
<evidence type="ECO:0000256" key="10">
    <source>
        <dbReference type="ARBA" id="ARBA00022771"/>
    </source>
</evidence>
<evidence type="ECO:0000313" key="20">
    <source>
        <dbReference type="Ensembl" id="ENSEBUP00000022695.1"/>
    </source>
</evidence>
<dbReference type="PROSITE" id="PS50089">
    <property type="entry name" value="ZF_RING_2"/>
    <property type="match status" value="1"/>
</dbReference>
<feature type="region of interest" description="Disordered" evidence="16">
    <location>
        <begin position="204"/>
        <end position="223"/>
    </location>
</feature>
<dbReference type="AlphaFoldDB" id="A0A8C4QZ01"/>
<feature type="transmembrane region" description="Helical" evidence="17">
    <location>
        <begin position="152"/>
        <end position="175"/>
    </location>
</feature>
<organism evidence="20 21">
    <name type="scientific">Eptatretus burgeri</name>
    <name type="common">Inshore hagfish</name>
    <dbReference type="NCBI Taxonomy" id="7764"/>
    <lineage>
        <taxon>Eukaryota</taxon>
        <taxon>Metazoa</taxon>
        <taxon>Chordata</taxon>
        <taxon>Craniata</taxon>
        <taxon>Vertebrata</taxon>
        <taxon>Cyclostomata</taxon>
        <taxon>Myxini</taxon>
        <taxon>Myxiniformes</taxon>
        <taxon>Myxinidae</taxon>
        <taxon>Eptatretinae</taxon>
        <taxon>Eptatretus</taxon>
    </lineage>
</organism>
<dbReference type="Pfam" id="PF12906">
    <property type="entry name" value="RINGv"/>
    <property type="match status" value="1"/>
</dbReference>
<comment type="catalytic activity">
    <reaction evidence="1">
        <text>S-ubiquitinyl-[E2 ubiquitin-conjugating enzyme]-L-cysteine + [acceptor protein]-L-lysine = [E2 ubiquitin-conjugating enzyme]-L-cysteine + N(6)-ubiquitinyl-[acceptor protein]-L-lysine.</text>
        <dbReference type="EC" id="2.3.2.27"/>
    </reaction>
</comment>
<comment type="pathway">
    <text evidence="3">Protein modification; protein ubiquitination.</text>
</comment>
<dbReference type="GeneTree" id="ENSGT00940000159206"/>
<keyword evidence="12" id="KW-0862">Zinc</keyword>
<evidence type="ECO:0000256" key="7">
    <source>
        <dbReference type="ARBA" id="ARBA00022692"/>
    </source>
</evidence>
<evidence type="ECO:0000256" key="15">
    <source>
        <dbReference type="PROSITE-ProRule" id="PRU00175"/>
    </source>
</evidence>